<accession>A0AAE1I3A6</accession>
<feature type="region of interest" description="Disordered" evidence="2">
    <location>
        <begin position="13"/>
        <end position="42"/>
    </location>
</feature>
<keyword evidence="1" id="KW-0175">Coiled coil</keyword>
<protein>
    <submittedName>
        <fullName evidence="3">Reticulocyte-binding protein 2-like protein a</fullName>
    </submittedName>
</protein>
<dbReference type="EMBL" id="JAHWGI010001437">
    <property type="protein sequence ID" value="KAK3932549.1"/>
    <property type="molecule type" value="Genomic_DNA"/>
</dbReference>
<evidence type="ECO:0000256" key="1">
    <source>
        <dbReference type="SAM" id="Coils"/>
    </source>
</evidence>
<gene>
    <name evidence="3" type="ORF">KUF71_013008</name>
</gene>
<feature type="compositionally biased region" description="Low complexity" evidence="2">
    <location>
        <begin position="211"/>
        <end position="231"/>
    </location>
</feature>
<evidence type="ECO:0000256" key="2">
    <source>
        <dbReference type="SAM" id="MobiDB-lite"/>
    </source>
</evidence>
<dbReference type="Proteomes" id="UP001219518">
    <property type="component" value="Unassembled WGS sequence"/>
</dbReference>
<reference evidence="3" key="2">
    <citation type="journal article" date="2023" name="BMC Genomics">
        <title>Pest status, molecular evolution, and epigenetic factors derived from the genome assembly of Frankliniella fusca, a thysanopteran phytovirus vector.</title>
        <authorList>
            <person name="Catto M.A."/>
            <person name="Labadie P.E."/>
            <person name="Jacobson A.L."/>
            <person name="Kennedy G.G."/>
            <person name="Srinivasan R."/>
            <person name="Hunt B.G."/>
        </authorList>
    </citation>
    <scope>NUCLEOTIDE SEQUENCE</scope>
    <source>
        <strain evidence="3">PL_HMW_Pooled</strain>
    </source>
</reference>
<feature type="compositionally biased region" description="Low complexity" evidence="2">
    <location>
        <begin position="30"/>
        <end position="42"/>
    </location>
</feature>
<proteinExistence type="predicted"/>
<keyword evidence="4" id="KW-1185">Reference proteome</keyword>
<evidence type="ECO:0000313" key="3">
    <source>
        <dbReference type="EMBL" id="KAK3932549.1"/>
    </source>
</evidence>
<organism evidence="3 4">
    <name type="scientific">Frankliniella fusca</name>
    <dbReference type="NCBI Taxonomy" id="407009"/>
    <lineage>
        <taxon>Eukaryota</taxon>
        <taxon>Metazoa</taxon>
        <taxon>Ecdysozoa</taxon>
        <taxon>Arthropoda</taxon>
        <taxon>Hexapoda</taxon>
        <taxon>Insecta</taxon>
        <taxon>Pterygota</taxon>
        <taxon>Neoptera</taxon>
        <taxon>Paraneoptera</taxon>
        <taxon>Thysanoptera</taxon>
        <taxon>Terebrantia</taxon>
        <taxon>Thripoidea</taxon>
        <taxon>Thripidae</taxon>
        <taxon>Frankliniella</taxon>
    </lineage>
</organism>
<feature type="coiled-coil region" evidence="1">
    <location>
        <begin position="52"/>
        <end position="126"/>
    </location>
</feature>
<reference evidence="3" key="1">
    <citation type="submission" date="2021-07" db="EMBL/GenBank/DDBJ databases">
        <authorList>
            <person name="Catto M.A."/>
            <person name="Jacobson A."/>
            <person name="Kennedy G."/>
            <person name="Labadie P."/>
            <person name="Hunt B.G."/>
            <person name="Srinivasan R."/>
        </authorList>
    </citation>
    <scope>NUCLEOTIDE SEQUENCE</scope>
    <source>
        <strain evidence="3">PL_HMW_Pooled</strain>
        <tissue evidence="3">Head</tissue>
    </source>
</reference>
<sequence length="387" mass="44963">MVVPYLGAAAVHHQQSQLSPSPPADTGAASVQTSPSSQSHSSSQQIQFIGLLQQAERRHREALQRALDAENQVQQLRRVFQQWQLQLREQLLQRHQQDQSRFQSIHNEAQLQFHQVQNQLQLIQQQHVHQQVQLQRQVQKQMQALHDAVLQRQHQQENQQEQENQRVREQLKDMYNFQQLQSYVCQQQMGELQGQMCSLERSQRTEKRNRQVLQRQTQQTRRWQQLAPQPAAPQSCPDDDCCPCEFPEQCPFNPCNPDTCCVEVPERTDGGDCLLRNLRLGLGEPSPHCTSVCQSPLVKGKKKQNHFVESEDGYLADDERSLCSDVSSGHSSSFKEERRQILQEVRNLENIRLVPRYKQSWQPLRCFRCNALGHLATFCRKMPTTIL</sequence>
<name>A0AAE1I3A6_9NEOP</name>
<feature type="region of interest" description="Disordered" evidence="2">
    <location>
        <begin position="207"/>
        <end position="231"/>
    </location>
</feature>
<comment type="caution">
    <text evidence="3">The sequence shown here is derived from an EMBL/GenBank/DDBJ whole genome shotgun (WGS) entry which is preliminary data.</text>
</comment>
<dbReference type="AlphaFoldDB" id="A0AAE1I3A6"/>
<evidence type="ECO:0000313" key="4">
    <source>
        <dbReference type="Proteomes" id="UP001219518"/>
    </source>
</evidence>